<sequence>MADVTNPDPEAEWWTTSDVAAYLGVRVGTVATYRKRGQMPAPDLTLGRTHVWRPAHIVTWLRRDRGQALAAGYGQRFNRRRLTTLNARRSGRP</sequence>
<evidence type="ECO:0000313" key="2">
    <source>
        <dbReference type="EMBL" id="MFI7266180.1"/>
    </source>
</evidence>
<protein>
    <submittedName>
        <fullName evidence="2">Helix-turn-helix domain-containing protein</fullName>
    </submittedName>
</protein>
<feature type="domain" description="Helix-turn-helix" evidence="1">
    <location>
        <begin position="15"/>
        <end position="63"/>
    </location>
</feature>
<keyword evidence="3" id="KW-1185">Reference proteome</keyword>
<name>A0ABW7ZTL1_9ACTN</name>
<dbReference type="InterPro" id="IPR009061">
    <property type="entry name" value="DNA-bd_dom_put_sf"/>
</dbReference>
<dbReference type="SUPFAM" id="SSF46955">
    <property type="entry name" value="Putative DNA-binding domain"/>
    <property type="match status" value="1"/>
</dbReference>
<comment type="caution">
    <text evidence="2">The sequence shown here is derived from an EMBL/GenBank/DDBJ whole genome shotgun (WGS) entry which is preliminary data.</text>
</comment>
<proteinExistence type="predicted"/>
<gene>
    <name evidence="2" type="ORF">ACIBP4_28235</name>
</gene>
<dbReference type="Pfam" id="PF12728">
    <property type="entry name" value="HTH_17"/>
    <property type="match status" value="1"/>
</dbReference>
<evidence type="ECO:0000259" key="1">
    <source>
        <dbReference type="Pfam" id="PF12728"/>
    </source>
</evidence>
<reference evidence="2 3" key="1">
    <citation type="submission" date="2024-10" db="EMBL/GenBank/DDBJ databases">
        <title>The Natural Products Discovery Center: Release of the First 8490 Sequenced Strains for Exploring Actinobacteria Biosynthetic Diversity.</title>
        <authorList>
            <person name="Kalkreuter E."/>
            <person name="Kautsar S.A."/>
            <person name="Yang D."/>
            <person name="Bader C.D."/>
            <person name="Teijaro C.N."/>
            <person name="Fluegel L."/>
            <person name="Davis C.M."/>
            <person name="Simpson J.R."/>
            <person name="Lauterbach L."/>
            <person name="Steele A.D."/>
            <person name="Gui C."/>
            <person name="Meng S."/>
            <person name="Li G."/>
            <person name="Viehrig K."/>
            <person name="Ye F."/>
            <person name="Su P."/>
            <person name="Kiefer A.F."/>
            <person name="Nichols A."/>
            <person name="Cepeda A.J."/>
            <person name="Yan W."/>
            <person name="Fan B."/>
            <person name="Jiang Y."/>
            <person name="Adhikari A."/>
            <person name="Zheng C.-J."/>
            <person name="Schuster L."/>
            <person name="Cowan T.M."/>
            <person name="Smanski M.J."/>
            <person name="Chevrette M.G."/>
            <person name="De Carvalho L.P.S."/>
            <person name="Shen B."/>
        </authorList>
    </citation>
    <scope>NUCLEOTIDE SEQUENCE [LARGE SCALE GENOMIC DNA]</scope>
    <source>
        <strain evidence="2 3">NPDC049845</strain>
    </source>
</reference>
<dbReference type="InterPro" id="IPR041657">
    <property type="entry name" value="HTH_17"/>
</dbReference>
<accession>A0ABW7ZTL1</accession>
<dbReference type="EMBL" id="JBITLE010000016">
    <property type="protein sequence ID" value="MFI7266180.1"/>
    <property type="molecule type" value="Genomic_DNA"/>
</dbReference>
<dbReference type="Proteomes" id="UP001612812">
    <property type="component" value="Unassembled WGS sequence"/>
</dbReference>
<evidence type="ECO:0000313" key="3">
    <source>
        <dbReference type="Proteomes" id="UP001612812"/>
    </source>
</evidence>
<organism evidence="2 3">
    <name type="scientific">Micromonospora maritima</name>
    <dbReference type="NCBI Taxonomy" id="986711"/>
    <lineage>
        <taxon>Bacteria</taxon>
        <taxon>Bacillati</taxon>
        <taxon>Actinomycetota</taxon>
        <taxon>Actinomycetes</taxon>
        <taxon>Micromonosporales</taxon>
        <taxon>Micromonosporaceae</taxon>
        <taxon>Micromonospora</taxon>
    </lineage>
</organism>
<dbReference type="RefSeq" id="WP_396769756.1">
    <property type="nucleotide sequence ID" value="NZ_JBITLA010000006.1"/>
</dbReference>